<evidence type="ECO:0000256" key="1">
    <source>
        <dbReference type="SAM" id="MobiDB-lite"/>
    </source>
</evidence>
<proteinExistence type="predicted"/>
<reference evidence="2" key="1">
    <citation type="journal article" date="2022" name="bioRxiv">
        <title>Sequencing and chromosome-scale assembly of the giantPleurodeles waltlgenome.</title>
        <authorList>
            <person name="Brown T."/>
            <person name="Elewa A."/>
            <person name="Iarovenko S."/>
            <person name="Subramanian E."/>
            <person name="Araus A.J."/>
            <person name="Petzold A."/>
            <person name="Susuki M."/>
            <person name="Suzuki K.-i.T."/>
            <person name="Hayashi T."/>
            <person name="Toyoda A."/>
            <person name="Oliveira C."/>
            <person name="Osipova E."/>
            <person name="Leigh N.D."/>
            <person name="Simon A."/>
            <person name="Yun M.H."/>
        </authorList>
    </citation>
    <scope>NUCLEOTIDE SEQUENCE</scope>
    <source>
        <strain evidence="2">20211129_DDA</strain>
        <tissue evidence="2">Liver</tissue>
    </source>
</reference>
<protein>
    <submittedName>
        <fullName evidence="2">Uncharacterized protein</fullName>
    </submittedName>
</protein>
<sequence length="160" mass="18572">MFPRRWCRQVDWKKERKVGLRKPGVDGSPRPRLPPPQAGVFRAPQPKGSRVPMETPTDAREEDFRVPSQKGKTDSDKGWKEFSWRTPPGEEKETLRKEQKEADDAQTDRERRAEGESRDPEMSACRHDPGGSWLNKVPRADAIKRPKKETDQRHYKGEEV</sequence>
<accession>A0AAV7VXR5</accession>
<evidence type="ECO:0000313" key="3">
    <source>
        <dbReference type="Proteomes" id="UP001066276"/>
    </source>
</evidence>
<feature type="compositionally biased region" description="Basic and acidic residues" evidence="1">
    <location>
        <begin position="138"/>
        <end position="160"/>
    </location>
</feature>
<dbReference type="EMBL" id="JANPWB010000002">
    <property type="protein sequence ID" value="KAJ1205291.1"/>
    <property type="molecule type" value="Genomic_DNA"/>
</dbReference>
<feature type="compositionally biased region" description="Basic and acidic residues" evidence="1">
    <location>
        <begin position="57"/>
        <end position="129"/>
    </location>
</feature>
<organism evidence="2 3">
    <name type="scientific">Pleurodeles waltl</name>
    <name type="common">Iberian ribbed newt</name>
    <dbReference type="NCBI Taxonomy" id="8319"/>
    <lineage>
        <taxon>Eukaryota</taxon>
        <taxon>Metazoa</taxon>
        <taxon>Chordata</taxon>
        <taxon>Craniata</taxon>
        <taxon>Vertebrata</taxon>
        <taxon>Euteleostomi</taxon>
        <taxon>Amphibia</taxon>
        <taxon>Batrachia</taxon>
        <taxon>Caudata</taxon>
        <taxon>Salamandroidea</taxon>
        <taxon>Salamandridae</taxon>
        <taxon>Pleurodelinae</taxon>
        <taxon>Pleurodeles</taxon>
    </lineage>
</organism>
<comment type="caution">
    <text evidence="2">The sequence shown here is derived from an EMBL/GenBank/DDBJ whole genome shotgun (WGS) entry which is preliminary data.</text>
</comment>
<name>A0AAV7VXR5_PLEWA</name>
<dbReference type="Proteomes" id="UP001066276">
    <property type="component" value="Chromosome 1_2"/>
</dbReference>
<dbReference type="AlphaFoldDB" id="A0AAV7VXR5"/>
<evidence type="ECO:0000313" key="2">
    <source>
        <dbReference type="EMBL" id="KAJ1205291.1"/>
    </source>
</evidence>
<feature type="region of interest" description="Disordered" evidence="1">
    <location>
        <begin position="18"/>
        <end position="160"/>
    </location>
</feature>
<keyword evidence="3" id="KW-1185">Reference proteome</keyword>
<gene>
    <name evidence="2" type="ORF">NDU88_000726</name>
</gene>